<organism evidence="1 2">
    <name type="scientific">Halonatronomonas betaini</name>
    <dbReference type="NCBI Taxonomy" id="2778430"/>
    <lineage>
        <taxon>Bacteria</taxon>
        <taxon>Bacillati</taxon>
        <taxon>Bacillota</taxon>
        <taxon>Clostridia</taxon>
        <taxon>Halanaerobiales</taxon>
        <taxon>Halarsenatibacteraceae</taxon>
        <taxon>Halonatronomonas</taxon>
    </lineage>
</organism>
<name>A0A931F9A6_9FIRM</name>
<keyword evidence="2" id="KW-1185">Reference proteome</keyword>
<protein>
    <submittedName>
        <fullName evidence="1">Uncharacterized protein</fullName>
    </submittedName>
</protein>
<dbReference type="AlphaFoldDB" id="A0A931F9A6"/>
<gene>
    <name evidence="1" type="ORF">I0Q91_01675</name>
</gene>
<sequence>MKGYKIIDTYPDFFDLWQTAAKEPVKIQIERWRTDYITDWPEIKNWQLAGYEDDAEWREYAREEIFPWINQNFNRVMAARSNLLGAIRSVYDRDADLFQENLQTYFLISIGVSKDLAYVSSYGNRPAIYFDLVAIAREGWQDTTILRSLVGLQLGYYYFDSFRQKIGVPDGEGQRWKYFKIGFAREFARELLGPDNQVDKVAAYYNQDIDGAQACNIISVLREKYSFRQLALLQPAKIEEEVKGCF</sequence>
<dbReference type="Proteomes" id="UP000621436">
    <property type="component" value="Unassembled WGS sequence"/>
</dbReference>
<evidence type="ECO:0000313" key="1">
    <source>
        <dbReference type="EMBL" id="MBF8435777.1"/>
    </source>
</evidence>
<dbReference type="EMBL" id="JADPIE010000001">
    <property type="protein sequence ID" value="MBF8435777.1"/>
    <property type="molecule type" value="Genomic_DNA"/>
</dbReference>
<accession>A0A931F9A6</accession>
<reference evidence="1" key="1">
    <citation type="submission" date="2020-11" db="EMBL/GenBank/DDBJ databases">
        <title>Halonatronomonas betainensis gen. nov., sp. nov. a novel haloalkaliphilic representative of the family Halanaerobiacae capable of betaine degradation.</title>
        <authorList>
            <person name="Boltyanskaya Y."/>
            <person name="Kevbrin V."/>
            <person name="Detkova E."/>
            <person name="Grouzdev D.S."/>
            <person name="Koziaeva V."/>
            <person name="Zhilina T."/>
        </authorList>
    </citation>
    <scope>NUCLEOTIDE SEQUENCE</scope>
    <source>
        <strain evidence="1">Z-7014</strain>
    </source>
</reference>
<dbReference type="RefSeq" id="WP_270452451.1">
    <property type="nucleotide sequence ID" value="NZ_JADPIE010000001.1"/>
</dbReference>
<proteinExistence type="predicted"/>
<comment type="caution">
    <text evidence="1">The sequence shown here is derived from an EMBL/GenBank/DDBJ whole genome shotgun (WGS) entry which is preliminary data.</text>
</comment>
<evidence type="ECO:0000313" key="2">
    <source>
        <dbReference type="Proteomes" id="UP000621436"/>
    </source>
</evidence>